<keyword evidence="2" id="KW-1185">Reference proteome</keyword>
<name>A0A3A2ZA31_9EURO</name>
<comment type="caution">
    <text evidence="1">The sequence shown here is derived from an EMBL/GenBank/DDBJ whole genome shotgun (WGS) entry which is preliminary data.</text>
</comment>
<proteinExistence type="predicted"/>
<dbReference type="EMBL" id="MVGC01000350">
    <property type="protein sequence ID" value="RJE19988.1"/>
    <property type="molecule type" value="Genomic_DNA"/>
</dbReference>
<sequence length="59" mass="6419">MAGIPELKPAAGSLAHSVVDRQPFMERFVGDGEAWRYDHTATLHHGMSLLALSRGVMEA</sequence>
<protein>
    <submittedName>
        <fullName evidence="1">Uncharacterized protein</fullName>
    </submittedName>
</protein>
<reference evidence="2" key="1">
    <citation type="submission" date="2017-02" db="EMBL/GenBank/DDBJ databases">
        <authorList>
            <person name="Tafer H."/>
            <person name="Lopandic K."/>
        </authorList>
    </citation>
    <scope>NUCLEOTIDE SEQUENCE [LARGE SCALE GENOMIC DNA]</scope>
    <source>
        <strain evidence="2">CBS 366.77</strain>
    </source>
</reference>
<dbReference type="Proteomes" id="UP000266188">
    <property type="component" value="Unassembled WGS sequence"/>
</dbReference>
<dbReference type="AlphaFoldDB" id="A0A3A2ZA31"/>
<evidence type="ECO:0000313" key="1">
    <source>
        <dbReference type="EMBL" id="RJE19988.1"/>
    </source>
</evidence>
<organism evidence="1 2">
    <name type="scientific">Aspergillus sclerotialis</name>
    <dbReference type="NCBI Taxonomy" id="2070753"/>
    <lineage>
        <taxon>Eukaryota</taxon>
        <taxon>Fungi</taxon>
        <taxon>Dikarya</taxon>
        <taxon>Ascomycota</taxon>
        <taxon>Pezizomycotina</taxon>
        <taxon>Eurotiomycetes</taxon>
        <taxon>Eurotiomycetidae</taxon>
        <taxon>Eurotiales</taxon>
        <taxon>Aspergillaceae</taxon>
        <taxon>Aspergillus</taxon>
        <taxon>Aspergillus subgen. Polypaecilum</taxon>
    </lineage>
</organism>
<gene>
    <name evidence="1" type="ORF">PHISCL_07686</name>
</gene>
<accession>A0A3A2ZA31</accession>
<evidence type="ECO:0000313" key="2">
    <source>
        <dbReference type="Proteomes" id="UP000266188"/>
    </source>
</evidence>